<dbReference type="NCBIfam" id="TIGR00492">
    <property type="entry name" value="alr"/>
    <property type="match status" value="1"/>
</dbReference>
<reference evidence="8 10" key="1">
    <citation type="submission" date="2017-12" db="EMBL/GenBank/DDBJ databases">
        <title>Phylogenetic diversity of female urinary microbiome.</title>
        <authorList>
            <person name="Thomas-White K."/>
            <person name="Wolfe A.J."/>
        </authorList>
    </citation>
    <scope>NUCLEOTIDE SEQUENCE [LARGE SCALE GENOMIC DNA]</scope>
    <source>
        <strain evidence="8 10">UMB0119</strain>
    </source>
</reference>
<comment type="catalytic activity">
    <reaction evidence="4">
        <text>L-alanine = D-alanine</text>
        <dbReference type="Rhea" id="RHEA:20249"/>
        <dbReference type="ChEBI" id="CHEBI:57416"/>
        <dbReference type="ChEBI" id="CHEBI:57972"/>
        <dbReference type="EC" id="5.1.1.1"/>
    </reaction>
</comment>
<dbReference type="UniPathway" id="UPA00042">
    <property type="reaction ID" value="UER00497"/>
</dbReference>
<comment type="pathway">
    <text evidence="4">Amino-acid biosynthesis; D-alanine biosynthesis; D-alanine from L-alanine: step 1/1.</text>
</comment>
<organism evidence="8 10">
    <name type="scientific">Anaerococcus octavius</name>
    <dbReference type="NCBI Taxonomy" id="54007"/>
    <lineage>
        <taxon>Bacteria</taxon>
        <taxon>Bacillati</taxon>
        <taxon>Bacillota</taxon>
        <taxon>Tissierellia</taxon>
        <taxon>Tissierellales</taxon>
        <taxon>Peptoniphilaceae</taxon>
        <taxon>Anaerococcus</taxon>
    </lineage>
</organism>
<proteinExistence type="inferred from homology"/>
<feature type="binding site" evidence="4 6">
    <location>
        <position position="304"/>
    </location>
    <ligand>
        <name>substrate</name>
    </ligand>
</feature>
<dbReference type="FunFam" id="3.20.20.10:FF:000002">
    <property type="entry name" value="Alanine racemase"/>
    <property type="match status" value="1"/>
</dbReference>
<dbReference type="PRINTS" id="PR00992">
    <property type="entry name" value="ALARACEMASE"/>
</dbReference>
<dbReference type="EMBL" id="PKGS01000002">
    <property type="protein sequence ID" value="PKZ16987.1"/>
    <property type="molecule type" value="Genomic_DNA"/>
</dbReference>
<comment type="function">
    <text evidence="4">Catalyzes the interconversion of L-alanine and D-alanine. May also act on other amino acids.</text>
</comment>
<dbReference type="HAMAP" id="MF_01201">
    <property type="entry name" value="Ala_racemase"/>
    <property type="match status" value="1"/>
</dbReference>
<evidence type="ECO:0000256" key="1">
    <source>
        <dbReference type="ARBA" id="ARBA00001933"/>
    </source>
</evidence>
<dbReference type="AlphaFoldDB" id="A0A2I1MA71"/>
<dbReference type="PANTHER" id="PTHR30511">
    <property type="entry name" value="ALANINE RACEMASE"/>
    <property type="match status" value="1"/>
</dbReference>
<evidence type="ECO:0000256" key="3">
    <source>
        <dbReference type="ARBA" id="ARBA00023235"/>
    </source>
</evidence>
<dbReference type="PANTHER" id="PTHR30511:SF0">
    <property type="entry name" value="ALANINE RACEMASE, CATABOLIC-RELATED"/>
    <property type="match status" value="1"/>
</dbReference>
<dbReference type="SUPFAM" id="SSF50621">
    <property type="entry name" value="Alanine racemase C-terminal domain-like"/>
    <property type="match status" value="1"/>
</dbReference>
<dbReference type="InterPro" id="IPR011079">
    <property type="entry name" value="Ala_racemase_C"/>
</dbReference>
<evidence type="ECO:0000256" key="5">
    <source>
        <dbReference type="PIRSR" id="PIRSR600821-50"/>
    </source>
</evidence>
<evidence type="ECO:0000256" key="6">
    <source>
        <dbReference type="PIRSR" id="PIRSR600821-52"/>
    </source>
</evidence>
<dbReference type="CDD" id="cd00430">
    <property type="entry name" value="PLPDE_III_AR"/>
    <property type="match status" value="1"/>
</dbReference>
<dbReference type="PROSITE" id="PS00395">
    <property type="entry name" value="ALANINE_RACEMASE"/>
    <property type="match status" value="1"/>
</dbReference>
<name>A0A2I1MA71_9FIRM</name>
<dbReference type="GO" id="GO:0030170">
    <property type="term" value="F:pyridoxal phosphate binding"/>
    <property type="evidence" value="ECO:0007669"/>
    <property type="project" value="UniProtKB-UniRule"/>
</dbReference>
<dbReference type="RefSeq" id="WP_101540086.1">
    <property type="nucleotide sequence ID" value="NZ_CALTZC010000014.1"/>
</dbReference>
<evidence type="ECO:0000256" key="4">
    <source>
        <dbReference type="HAMAP-Rule" id="MF_01201"/>
    </source>
</evidence>
<dbReference type="InterPro" id="IPR000821">
    <property type="entry name" value="Ala_racemase"/>
</dbReference>
<sequence length="373" mass="42331">MIESCVEINIDKIIENIQNIRKINPKSMYCAVLKANGYGLGAYKIAEYIEDYVDYFAVARVTEALALREANIKKPILILGAVYYKDVQKCIDNNIDIPIIDLDYAKLINENINGKVNAHLLLDTGMGRIGFRDFEEDKIRELNNLENINIISAFTHFSTADEADTHYTEMQHEKFNKMVKDINDSFNLEFVHLGNSAGAIKHHITRDMMRVGIATYGLYPSDLLKEEKDVELKQCFSFRTRVIYLKEVEAGTSISYGRTFISDKPMKIATLSIGYADGYMRSFSNIGEVSINGHLCKVLGRVCMDQMMVDVTGVDVSVDDEVIVYPDIYKEAAKVDTIPYELMTSINLRVPRIYKKSGKIISIDNYLGEINED</sequence>
<dbReference type="InterPro" id="IPR020622">
    <property type="entry name" value="Ala_racemase_pyridoxalP-BS"/>
</dbReference>
<dbReference type="SMART" id="SM01005">
    <property type="entry name" value="Ala_racemase_C"/>
    <property type="match status" value="1"/>
</dbReference>
<dbReference type="OrthoDB" id="9813814at2"/>
<keyword evidence="10" id="KW-1185">Reference proteome</keyword>
<protein>
    <recommendedName>
        <fullName evidence="4">Alanine racemase</fullName>
        <ecNumber evidence="4">5.1.1.1</ecNumber>
    </recommendedName>
</protein>
<comment type="cofactor">
    <cofactor evidence="1 4 5">
        <name>pyridoxal 5'-phosphate</name>
        <dbReference type="ChEBI" id="CHEBI:597326"/>
    </cofactor>
</comment>
<dbReference type="Pfam" id="PF01168">
    <property type="entry name" value="Ala_racemase_N"/>
    <property type="match status" value="1"/>
</dbReference>
<evidence type="ECO:0000313" key="11">
    <source>
        <dbReference type="Proteomes" id="UP000255124"/>
    </source>
</evidence>
<reference evidence="9 11" key="2">
    <citation type="submission" date="2018-06" db="EMBL/GenBank/DDBJ databases">
        <authorList>
            <consortium name="Pathogen Informatics"/>
            <person name="Doyle S."/>
        </authorList>
    </citation>
    <scope>NUCLEOTIDE SEQUENCE [LARGE SCALE GENOMIC DNA]</scope>
    <source>
        <strain evidence="9 11">NCTC9810</strain>
    </source>
</reference>
<accession>A0A2I1MA71</accession>
<keyword evidence="2 4" id="KW-0663">Pyridoxal phosphate</keyword>
<dbReference type="EMBL" id="UFTA01000002">
    <property type="protein sequence ID" value="SUU92310.1"/>
    <property type="molecule type" value="Genomic_DNA"/>
</dbReference>
<dbReference type="GO" id="GO:0008784">
    <property type="term" value="F:alanine racemase activity"/>
    <property type="evidence" value="ECO:0007669"/>
    <property type="project" value="UniProtKB-UniRule"/>
</dbReference>
<feature type="binding site" evidence="4 6">
    <location>
        <position position="128"/>
    </location>
    <ligand>
        <name>substrate</name>
    </ligand>
</feature>
<dbReference type="GO" id="GO:0005829">
    <property type="term" value="C:cytosol"/>
    <property type="evidence" value="ECO:0007669"/>
    <property type="project" value="TreeGrafter"/>
</dbReference>
<evidence type="ECO:0000259" key="7">
    <source>
        <dbReference type="SMART" id="SM01005"/>
    </source>
</evidence>
<comment type="similarity">
    <text evidence="4">Belongs to the alanine racemase family.</text>
</comment>
<dbReference type="Proteomes" id="UP000255124">
    <property type="component" value="Unassembled WGS sequence"/>
</dbReference>
<feature type="domain" description="Alanine racemase C-terminal" evidence="7">
    <location>
        <begin position="235"/>
        <end position="355"/>
    </location>
</feature>
<gene>
    <name evidence="8" type="primary">alr</name>
    <name evidence="8" type="ORF">CYJ34_04140</name>
    <name evidence="9" type="ORF">NCTC9810_00637</name>
</gene>
<dbReference type="Gene3D" id="2.40.37.10">
    <property type="entry name" value="Lyase, Ornithine Decarboxylase, Chain A, domain 1"/>
    <property type="match status" value="1"/>
</dbReference>
<dbReference type="GO" id="GO:0030632">
    <property type="term" value="P:D-alanine biosynthetic process"/>
    <property type="evidence" value="ECO:0007669"/>
    <property type="project" value="UniProtKB-UniRule"/>
</dbReference>
<evidence type="ECO:0000313" key="10">
    <source>
        <dbReference type="Proteomes" id="UP000234335"/>
    </source>
</evidence>
<dbReference type="Gene3D" id="3.20.20.10">
    <property type="entry name" value="Alanine racemase"/>
    <property type="match status" value="1"/>
</dbReference>
<feature type="modified residue" description="N6-(pyridoxal phosphate)lysine" evidence="4 5">
    <location>
        <position position="34"/>
    </location>
</feature>
<evidence type="ECO:0000313" key="8">
    <source>
        <dbReference type="EMBL" id="PKZ16987.1"/>
    </source>
</evidence>
<dbReference type="Proteomes" id="UP000234335">
    <property type="component" value="Unassembled WGS sequence"/>
</dbReference>
<dbReference type="InterPro" id="IPR001608">
    <property type="entry name" value="Ala_racemase_N"/>
</dbReference>
<dbReference type="EC" id="5.1.1.1" evidence="4"/>
<evidence type="ECO:0000256" key="2">
    <source>
        <dbReference type="ARBA" id="ARBA00022898"/>
    </source>
</evidence>
<dbReference type="Pfam" id="PF00842">
    <property type="entry name" value="Ala_racemase_C"/>
    <property type="match status" value="1"/>
</dbReference>
<feature type="active site" description="Proton acceptor; specific for L-alanine" evidence="4">
    <location>
        <position position="256"/>
    </location>
</feature>
<dbReference type="InterPro" id="IPR009006">
    <property type="entry name" value="Ala_racemase/Decarboxylase_C"/>
</dbReference>
<dbReference type="SUPFAM" id="SSF51419">
    <property type="entry name" value="PLP-binding barrel"/>
    <property type="match status" value="1"/>
</dbReference>
<dbReference type="InterPro" id="IPR029066">
    <property type="entry name" value="PLP-binding_barrel"/>
</dbReference>
<evidence type="ECO:0000313" key="9">
    <source>
        <dbReference type="EMBL" id="SUU92310.1"/>
    </source>
</evidence>
<feature type="active site" description="Proton acceptor; specific for D-alanine" evidence="4">
    <location>
        <position position="34"/>
    </location>
</feature>
<keyword evidence="3 4" id="KW-0413">Isomerase</keyword>